<dbReference type="GO" id="GO:0016881">
    <property type="term" value="F:acid-amino acid ligase activity"/>
    <property type="evidence" value="ECO:0007669"/>
    <property type="project" value="InterPro"/>
</dbReference>
<dbReference type="RefSeq" id="WP_147205143.1">
    <property type="nucleotide sequence ID" value="NZ_BJYT01000015.1"/>
</dbReference>
<dbReference type="GO" id="GO:0005524">
    <property type="term" value="F:ATP binding"/>
    <property type="evidence" value="ECO:0007669"/>
    <property type="project" value="UniProtKB-KW"/>
</dbReference>
<dbReference type="SUPFAM" id="SSF53244">
    <property type="entry name" value="MurD-like peptide ligases, peptide-binding domain"/>
    <property type="match status" value="1"/>
</dbReference>
<dbReference type="Pfam" id="PF08245">
    <property type="entry name" value="Mur_ligase_M"/>
    <property type="match status" value="1"/>
</dbReference>
<keyword evidence="1" id="KW-0436">Ligase</keyword>
<organism evidence="12 13">
    <name type="scientific">Segetibacter aerophilus</name>
    <dbReference type="NCBI Taxonomy" id="670293"/>
    <lineage>
        <taxon>Bacteria</taxon>
        <taxon>Pseudomonadati</taxon>
        <taxon>Bacteroidota</taxon>
        <taxon>Chitinophagia</taxon>
        <taxon>Chitinophagales</taxon>
        <taxon>Chitinophagaceae</taxon>
        <taxon>Segetibacter</taxon>
    </lineage>
</organism>
<dbReference type="GO" id="GO:0009252">
    <property type="term" value="P:peptidoglycan biosynthetic process"/>
    <property type="evidence" value="ECO:0007669"/>
    <property type="project" value="UniProtKB-KW"/>
</dbReference>
<dbReference type="Proteomes" id="UP000321513">
    <property type="component" value="Unassembled WGS sequence"/>
</dbReference>
<evidence type="ECO:0000256" key="1">
    <source>
        <dbReference type="ARBA" id="ARBA00022598"/>
    </source>
</evidence>
<proteinExistence type="predicted"/>
<dbReference type="Gene3D" id="3.90.190.20">
    <property type="entry name" value="Mur ligase, C-terminal domain"/>
    <property type="match status" value="1"/>
</dbReference>
<evidence type="ECO:0000256" key="6">
    <source>
        <dbReference type="ARBA" id="ARBA00022984"/>
    </source>
</evidence>
<dbReference type="GO" id="GO:0051301">
    <property type="term" value="P:cell division"/>
    <property type="evidence" value="ECO:0007669"/>
    <property type="project" value="UniProtKB-KW"/>
</dbReference>
<dbReference type="PANTHER" id="PTHR43445:SF5">
    <property type="entry name" value="UDP-N-ACETYLMURAMATE--L-ALANYL-GAMMA-D-GLUTAMYL-MESO-2,6-DIAMINOHEPTANDIOATE LIGASE"/>
    <property type="match status" value="1"/>
</dbReference>
<evidence type="ECO:0000256" key="2">
    <source>
        <dbReference type="ARBA" id="ARBA00022618"/>
    </source>
</evidence>
<dbReference type="InterPro" id="IPR036565">
    <property type="entry name" value="Mur-like_cat_sf"/>
</dbReference>
<dbReference type="SUPFAM" id="SSF51984">
    <property type="entry name" value="MurCD N-terminal domain"/>
    <property type="match status" value="1"/>
</dbReference>
<evidence type="ECO:0000259" key="11">
    <source>
        <dbReference type="Pfam" id="PF08245"/>
    </source>
</evidence>
<keyword evidence="2" id="KW-0132">Cell division</keyword>
<name>A0A512BGF2_9BACT</name>
<evidence type="ECO:0000259" key="9">
    <source>
        <dbReference type="Pfam" id="PF01225"/>
    </source>
</evidence>
<evidence type="ECO:0000256" key="4">
    <source>
        <dbReference type="ARBA" id="ARBA00022840"/>
    </source>
</evidence>
<keyword evidence="3" id="KW-0547">Nucleotide-binding</keyword>
<protein>
    <submittedName>
        <fullName evidence="12">Peptidoglycan synthetase</fullName>
    </submittedName>
</protein>
<keyword evidence="5" id="KW-0133">Cell shape</keyword>
<reference evidence="12 13" key="1">
    <citation type="submission" date="2019-07" db="EMBL/GenBank/DDBJ databases">
        <title>Whole genome shotgun sequence of Segetibacter aerophilus NBRC 106135.</title>
        <authorList>
            <person name="Hosoyama A."/>
            <person name="Uohara A."/>
            <person name="Ohji S."/>
            <person name="Ichikawa N."/>
        </authorList>
    </citation>
    <scope>NUCLEOTIDE SEQUENCE [LARGE SCALE GENOMIC DNA]</scope>
    <source>
        <strain evidence="12 13">NBRC 106135</strain>
    </source>
</reference>
<keyword evidence="6" id="KW-0573">Peptidoglycan synthesis</keyword>
<evidence type="ECO:0000313" key="13">
    <source>
        <dbReference type="Proteomes" id="UP000321513"/>
    </source>
</evidence>
<feature type="domain" description="Mur ligase N-terminal catalytic" evidence="9">
    <location>
        <begin position="2"/>
        <end position="95"/>
    </location>
</feature>
<accession>A0A512BGF2</accession>
<dbReference type="GO" id="GO:0071555">
    <property type="term" value="P:cell wall organization"/>
    <property type="evidence" value="ECO:0007669"/>
    <property type="project" value="UniProtKB-KW"/>
</dbReference>
<keyword evidence="7" id="KW-0131">Cell cycle</keyword>
<dbReference type="InterPro" id="IPR013221">
    <property type="entry name" value="Mur_ligase_cen"/>
</dbReference>
<dbReference type="InterPro" id="IPR050061">
    <property type="entry name" value="MurCDEF_pg_biosynth"/>
</dbReference>
<dbReference type="AlphaFoldDB" id="A0A512BGF2"/>
<dbReference type="GO" id="GO:0008360">
    <property type="term" value="P:regulation of cell shape"/>
    <property type="evidence" value="ECO:0007669"/>
    <property type="project" value="UniProtKB-KW"/>
</dbReference>
<gene>
    <name evidence="12" type="ORF">SAE01_35290</name>
</gene>
<evidence type="ECO:0000256" key="5">
    <source>
        <dbReference type="ARBA" id="ARBA00022960"/>
    </source>
</evidence>
<dbReference type="OrthoDB" id="9804126at2"/>
<sequence>MKVHFISIGGSVMHQLAIALKRKGYEVTGTDDEIFEPSRSNLEKEGLLPKSMGWNTDLINPELEAVILGMHAKSDNPEIEKARQLGLKLYSFPEYIYKESTLKTRVVVGGSHGKTTTTSMIMQVLNYAQKQFDYLVGARLEGFDQSVNITDAPVIVCEGDEYPASVIEKRPKFHFLFPHIAIITGIAWDHINVFPTFDNYLEQFKIFIDKIEPKGHLIYNETDEILNKLVLQNRREDIHLQPYAIPMHTIENGRTTVSIEETTGPLKVFGDHNLLNLNAAWYACKYLDVGSQTFVEAMATFTGASKRLEKIGENDSTIVYRDFAHAPSKVKATIDAVKQQFPNRQLVAVLELHTFSSLNEEFMREYAGALDKADKAAVFYSHHALQLKRMPDLPKEVVKNGFNKDGLDVITDKSQLSSWLSGQKYENSNLVLMSSGNYDGLDINGFAEKITAAK</sequence>
<dbReference type="InterPro" id="IPR000713">
    <property type="entry name" value="Mur_ligase_N"/>
</dbReference>
<evidence type="ECO:0000259" key="10">
    <source>
        <dbReference type="Pfam" id="PF02875"/>
    </source>
</evidence>
<feature type="domain" description="Mur ligase C-terminal" evidence="10">
    <location>
        <begin position="307"/>
        <end position="435"/>
    </location>
</feature>
<keyword evidence="8" id="KW-0961">Cell wall biogenesis/degradation</keyword>
<dbReference type="InterPro" id="IPR036615">
    <property type="entry name" value="Mur_ligase_C_dom_sf"/>
</dbReference>
<feature type="domain" description="Mur ligase central" evidence="11">
    <location>
        <begin position="108"/>
        <end position="283"/>
    </location>
</feature>
<keyword evidence="13" id="KW-1185">Reference proteome</keyword>
<evidence type="ECO:0000256" key="8">
    <source>
        <dbReference type="ARBA" id="ARBA00023316"/>
    </source>
</evidence>
<dbReference type="Gene3D" id="3.40.1190.10">
    <property type="entry name" value="Mur-like, catalytic domain"/>
    <property type="match status" value="1"/>
</dbReference>
<evidence type="ECO:0000313" key="12">
    <source>
        <dbReference type="EMBL" id="GEO11033.1"/>
    </source>
</evidence>
<dbReference type="InterPro" id="IPR004101">
    <property type="entry name" value="Mur_ligase_C"/>
</dbReference>
<dbReference type="EMBL" id="BJYT01000015">
    <property type="protein sequence ID" value="GEO11033.1"/>
    <property type="molecule type" value="Genomic_DNA"/>
</dbReference>
<keyword evidence="4" id="KW-0067">ATP-binding</keyword>
<comment type="caution">
    <text evidence="12">The sequence shown here is derived from an EMBL/GenBank/DDBJ whole genome shotgun (WGS) entry which is preliminary data.</text>
</comment>
<evidence type="ECO:0000256" key="7">
    <source>
        <dbReference type="ARBA" id="ARBA00023306"/>
    </source>
</evidence>
<dbReference type="PANTHER" id="PTHR43445">
    <property type="entry name" value="UDP-N-ACETYLMURAMATE--L-ALANINE LIGASE-RELATED"/>
    <property type="match status" value="1"/>
</dbReference>
<dbReference type="Pfam" id="PF01225">
    <property type="entry name" value="Mur_ligase"/>
    <property type="match status" value="1"/>
</dbReference>
<evidence type="ECO:0000256" key="3">
    <source>
        <dbReference type="ARBA" id="ARBA00022741"/>
    </source>
</evidence>
<dbReference type="Pfam" id="PF02875">
    <property type="entry name" value="Mur_ligase_C"/>
    <property type="match status" value="1"/>
</dbReference>
<dbReference type="Gene3D" id="3.40.50.720">
    <property type="entry name" value="NAD(P)-binding Rossmann-like Domain"/>
    <property type="match status" value="1"/>
</dbReference>
<dbReference type="SUPFAM" id="SSF53623">
    <property type="entry name" value="MurD-like peptide ligases, catalytic domain"/>
    <property type="match status" value="1"/>
</dbReference>